<dbReference type="Pfam" id="PF01476">
    <property type="entry name" value="LysM"/>
    <property type="match status" value="1"/>
</dbReference>
<dbReference type="PROSITE" id="PS51782">
    <property type="entry name" value="LYSM"/>
    <property type="match status" value="1"/>
</dbReference>
<dbReference type="Proteomes" id="UP000002482">
    <property type="component" value="Chromosome"/>
</dbReference>
<evidence type="ECO:0000259" key="1">
    <source>
        <dbReference type="PROSITE" id="PS51782"/>
    </source>
</evidence>
<sequence>MVGTITQRDANGFVVGIRQPKVTGSAAQAPDGSLAAALTNQATQATSNDARYDRTFVNDANGTAVFVSQGGFNAQGEVNSSIANPASGYQGGVTGSALTPGHVQRQLVANGEVLARYGDAPTQEENTPQTNNPAYVDTADFRLQAAQIRPRHKSLDPVAYTVVGGETLKDIARNVLGDASLWWRIADANSLAVSGDGALTAGQTLTVPKLALNANSVETFQPYDPSQAMGSMDPVLPVPANGGGCGGVGAIIMIVVAIVVTIYTAGAAASALSAMGTTTGAGVAAGTAAGVTATTAGTFAVGSAALAGSYGAAGIAAAAIGGAVGSIASQMVGNLIGTQDGFSWKSVALSALGSGITSGLGSSGWLPKMDSAFANAAVRQAVSGTISQGVGTVTGLQQRFDWKSVAAGAIGAGVGASVGGALDKVNVFGSWGSDFATGLARGTVSGFAAGMTTAVLKGGRVSVQQVATDAFGNALGQSLAAASGPQLTFAQDTAARTYALDPLGLRQMVPTAASPDGEGAVAYPVRMPGDIEMQPLPAQVEDALRTVRAGDFGGSLERIARSQLGTGASQRAINNYVGQLFEINGIGNARRIMADQSIMLPGADTAAATTGLRLYGNDIAIGEQAAAEQAARQAAAQASTLANQDARDIRAGFRYQSMMSRGLSEAELLAPANDGSRPVQYLSQWDGVTRQAPVVNYLQSTLGGMNPVLGSQWWVQAAKGLPEAAINEFGGFALAKVLGAGARIFNVARSETSLLNAELKAAIDSQLARDFAPSAPMEGVGVGQIGNAGTAWGAG</sequence>
<dbReference type="CDD" id="cd00118">
    <property type="entry name" value="LysM"/>
    <property type="match status" value="1"/>
</dbReference>
<reference evidence="2" key="1">
    <citation type="submission" date="2011-02" db="EMBL/GenBank/DDBJ databases">
        <title>Complete sequence of Acidovorax avenae subsp. avenae ATCC 19860.</title>
        <authorList>
            <consortium name="US DOE Joint Genome Institute"/>
            <person name="Lucas S."/>
            <person name="Copeland A."/>
            <person name="Lapidus A."/>
            <person name="Cheng J.-F."/>
            <person name="Goodwin L."/>
            <person name="Pitluck S."/>
            <person name="Chertkov O."/>
            <person name="Held B."/>
            <person name="Detter J.C."/>
            <person name="Han C."/>
            <person name="Tapia R."/>
            <person name="Land M."/>
            <person name="Hauser L."/>
            <person name="Kyrpides N."/>
            <person name="Ivanova N."/>
            <person name="Ovchinnikova G."/>
            <person name="Pagani I."/>
            <person name="Gordon S."/>
            <person name="Woyke T."/>
        </authorList>
    </citation>
    <scope>NUCLEOTIDE SEQUENCE</scope>
    <source>
        <strain evidence="2">ATCC 19860</strain>
    </source>
</reference>
<evidence type="ECO:0000313" key="3">
    <source>
        <dbReference type="Proteomes" id="UP000002482"/>
    </source>
</evidence>
<dbReference type="EMBL" id="CP002521">
    <property type="protein sequence ID" value="ADX46598.1"/>
    <property type="molecule type" value="Genomic_DNA"/>
</dbReference>
<dbReference type="Gene3D" id="3.10.350.10">
    <property type="entry name" value="LysM domain"/>
    <property type="match status" value="1"/>
</dbReference>
<keyword evidence="3" id="KW-1185">Reference proteome</keyword>
<gene>
    <name evidence="2" type="ordered locus">Acav_2689</name>
</gene>
<protein>
    <submittedName>
        <fullName evidence="2">Peptidoglycan-binding lysin domain protein</fullName>
    </submittedName>
</protein>
<feature type="domain" description="LysM" evidence="1">
    <location>
        <begin position="158"/>
        <end position="207"/>
    </location>
</feature>
<dbReference type="SMART" id="SM00257">
    <property type="entry name" value="LysM"/>
    <property type="match status" value="2"/>
</dbReference>
<name>F0Q2F0_PARA1</name>
<proteinExistence type="predicted"/>
<dbReference type="InterPro" id="IPR018392">
    <property type="entry name" value="LysM"/>
</dbReference>
<accession>F0Q2F0</accession>
<dbReference type="HOGENOM" id="CLU_353260_0_0_4"/>
<dbReference type="AlphaFoldDB" id="F0Q2F0"/>
<organism evidence="2 3">
    <name type="scientific">Paracidovorax avenae (strain ATCC 19860 / DSM 7227 / CCUG 15838 / JCM 20985 / LMG 2117 / NCPPB 1011)</name>
    <name type="common">Acidovorax avenae</name>
    <dbReference type="NCBI Taxonomy" id="643561"/>
    <lineage>
        <taxon>Bacteria</taxon>
        <taxon>Pseudomonadati</taxon>
        <taxon>Pseudomonadota</taxon>
        <taxon>Betaproteobacteria</taxon>
        <taxon>Burkholderiales</taxon>
        <taxon>Comamonadaceae</taxon>
        <taxon>Paracidovorax</taxon>
    </lineage>
</organism>
<evidence type="ECO:0000313" key="2">
    <source>
        <dbReference type="EMBL" id="ADX46598.1"/>
    </source>
</evidence>
<dbReference type="InterPro" id="IPR036779">
    <property type="entry name" value="LysM_dom_sf"/>
</dbReference>
<dbReference type="KEGG" id="aaa:Acav_2689"/>